<dbReference type="OrthoDB" id="78088at2759"/>
<organism evidence="4 5">
    <name type="scientific">Phanerochaete sordida</name>
    <dbReference type="NCBI Taxonomy" id="48140"/>
    <lineage>
        <taxon>Eukaryota</taxon>
        <taxon>Fungi</taxon>
        <taxon>Dikarya</taxon>
        <taxon>Basidiomycota</taxon>
        <taxon>Agaricomycotina</taxon>
        <taxon>Agaricomycetes</taxon>
        <taxon>Polyporales</taxon>
        <taxon>Phanerochaetaceae</taxon>
        <taxon>Phanerochaete</taxon>
    </lineage>
</organism>
<comment type="caution">
    <text evidence="4">The sequence shown here is derived from an EMBL/GenBank/DDBJ whole genome shotgun (WGS) entry which is preliminary data.</text>
</comment>
<feature type="compositionally biased region" description="Polar residues" evidence="2">
    <location>
        <begin position="99"/>
        <end position="112"/>
    </location>
</feature>
<evidence type="ECO:0000256" key="1">
    <source>
        <dbReference type="ARBA" id="ARBA00006854"/>
    </source>
</evidence>
<name>A0A9P3G2W1_9APHY</name>
<dbReference type="Proteomes" id="UP000703269">
    <property type="component" value="Unassembled WGS sequence"/>
</dbReference>
<feature type="region of interest" description="Disordered" evidence="2">
    <location>
        <begin position="98"/>
        <end position="124"/>
    </location>
</feature>
<dbReference type="EMBL" id="BPQB01000004">
    <property type="protein sequence ID" value="GJE86670.1"/>
    <property type="molecule type" value="Genomic_DNA"/>
</dbReference>
<feature type="compositionally biased region" description="Acidic residues" evidence="2">
    <location>
        <begin position="671"/>
        <end position="685"/>
    </location>
</feature>
<evidence type="ECO:0000259" key="3">
    <source>
        <dbReference type="Pfam" id="PF07814"/>
    </source>
</evidence>
<reference evidence="4 5" key="1">
    <citation type="submission" date="2021-08" db="EMBL/GenBank/DDBJ databases">
        <title>Draft Genome Sequence of Phanerochaete sordida strain YK-624.</title>
        <authorList>
            <person name="Mori T."/>
            <person name="Dohra H."/>
            <person name="Suzuki T."/>
            <person name="Kawagishi H."/>
            <person name="Hirai H."/>
        </authorList>
    </citation>
    <scope>NUCLEOTIDE SEQUENCE [LARGE SCALE GENOMIC DNA]</scope>
    <source>
        <strain evidence="4 5">YK-624</strain>
    </source>
</reference>
<feature type="region of interest" description="Disordered" evidence="2">
    <location>
        <begin position="1"/>
        <end position="33"/>
    </location>
</feature>
<accession>A0A9P3G2W1</accession>
<dbReference type="InterPro" id="IPR011989">
    <property type="entry name" value="ARM-like"/>
</dbReference>
<proteinExistence type="inferred from homology"/>
<dbReference type="InterPro" id="IPR022771">
    <property type="entry name" value="WAPL_C"/>
</dbReference>
<feature type="compositionally biased region" description="Low complexity" evidence="2">
    <location>
        <begin position="49"/>
        <end position="62"/>
    </location>
</feature>
<dbReference type="AlphaFoldDB" id="A0A9P3G2W1"/>
<dbReference type="Gene3D" id="1.25.10.10">
    <property type="entry name" value="Leucine-rich Repeat Variant"/>
    <property type="match status" value="1"/>
</dbReference>
<evidence type="ECO:0000313" key="4">
    <source>
        <dbReference type="EMBL" id="GJE86670.1"/>
    </source>
</evidence>
<feature type="region of interest" description="Disordered" evidence="2">
    <location>
        <begin position="671"/>
        <end position="695"/>
    </location>
</feature>
<evidence type="ECO:0000256" key="2">
    <source>
        <dbReference type="SAM" id="MobiDB-lite"/>
    </source>
</evidence>
<evidence type="ECO:0000313" key="5">
    <source>
        <dbReference type="Proteomes" id="UP000703269"/>
    </source>
</evidence>
<dbReference type="Pfam" id="PF07814">
    <property type="entry name" value="WAPL"/>
    <property type="match status" value="1"/>
</dbReference>
<feature type="compositionally biased region" description="Polar residues" evidence="2">
    <location>
        <begin position="19"/>
        <end position="29"/>
    </location>
</feature>
<dbReference type="InterPro" id="IPR039874">
    <property type="entry name" value="WAPL"/>
</dbReference>
<dbReference type="PANTHER" id="PTHR22100">
    <property type="entry name" value="WINGS APART-LIKE PROTEIN HOMOLOG"/>
    <property type="match status" value="1"/>
</dbReference>
<comment type="similarity">
    <text evidence="1">Belongs to the WAPL family.</text>
</comment>
<keyword evidence="5" id="KW-1185">Reference proteome</keyword>
<feature type="domain" description="Wings apart-like protein C-terminal" evidence="3">
    <location>
        <begin position="168"/>
        <end position="555"/>
    </location>
</feature>
<sequence>MLRRTRTESSVGEPGPSTFAEQTTVSGSYSPRKLALSRTESIIDLTLDSPSSASPSKAASLSQEDILSSSPGKPIRPPLASSSVRTYAGKSRSFLVSLPNPNLSVESQTELNESQEDDLETPRESYTDLRLRWGVDNSEDDPSFGLRSGQNFDRVDGELPAAIMNDLKSISELRSKGESRRFLDEVGYLFEGLDPSGAVGVRRSSALEIVTKLCDEDFARRAKAADFLGKAWDVLRTAGAGDGDKVLDSILVFFAALAARDPVDLTELTAKPDFVDKMLSMLAKLDRPTDPLWLISSSMSDPVLKRAGISRQEKTSFTELHRMVRKKSGLFSDDEIISNRLLLSHTLALLPHGFLVPSSHLPIICSSLGTELSPLPGRVSAYATGLALIPKLDAETHMDVVSLGHTDNCLRLVDSCLLGREADQEGDVDILRLRQDLPTALVSLCVATDALCRLEASEQKASAFKCLESGLRVLINLTHDNREWCEAILGSELTLPTILRLIVITQRERRSPNPPTAEDAGADDIEVARQERAAALLDRLCLALGLLTNLVQVAEEVKDLIFYIALDSSCTGTHKCTFTCRCASPVPALSCLAQVYSQQRASNNDLDSVVQGHMAILLGLLMQRRPRNQTAILEALPGSSRRQKLQELIDTAKEFTSFYVNFTNKVAESQQEDMEFGAADDDEEDRDKTDLRGSVGQILRDTKGEKVAKDVIAFLEGLRSSASD</sequence>
<dbReference type="PANTHER" id="PTHR22100:SF13">
    <property type="entry name" value="WINGS APART-LIKE PROTEIN HOMOLOG"/>
    <property type="match status" value="1"/>
</dbReference>
<gene>
    <name evidence="4" type="ORF">PsYK624_027510</name>
</gene>
<feature type="region of interest" description="Disordered" evidence="2">
    <location>
        <begin position="47"/>
        <end position="83"/>
    </location>
</feature>
<protein>
    <recommendedName>
        <fullName evidence="3">Wings apart-like protein C-terminal domain-containing protein</fullName>
    </recommendedName>
</protein>